<organism evidence="4 5">
    <name type="scientific">Octopus sinensis</name>
    <name type="common">East Asian common octopus</name>
    <dbReference type="NCBI Taxonomy" id="2607531"/>
    <lineage>
        <taxon>Eukaryota</taxon>
        <taxon>Metazoa</taxon>
        <taxon>Spiralia</taxon>
        <taxon>Lophotrochozoa</taxon>
        <taxon>Mollusca</taxon>
        <taxon>Cephalopoda</taxon>
        <taxon>Coleoidea</taxon>
        <taxon>Octopodiformes</taxon>
        <taxon>Octopoda</taxon>
        <taxon>Incirrata</taxon>
        <taxon>Octopodidae</taxon>
        <taxon>Octopus</taxon>
    </lineage>
</organism>
<dbReference type="PROSITE" id="PS50158">
    <property type="entry name" value="ZF_CCHC"/>
    <property type="match status" value="1"/>
</dbReference>
<name>A0A7E6F240_9MOLL</name>
<keyword evidence="4" id="KW-1185">Reference proteome</keyword>
<dbReference type="GO" id="GO:0003676">
    <property type="term" value="F:nucleic acid binding"/>
    <property type="evidence" value="ECO:0007669"/>
    <property type="project" value="InterPro"/>
</dbReference>
<feature type="region of interest" description="Disordered" evidence="2">
    <location>
        <begin position="146"/>
        <end position="219"/>
    </location>
</feature>
<evidence type="ECO:0000256" key="1">
    <source>
        <dbReference type="PROSITE-ProRule" id="PRU00047"/>
    </source>
</evidence>
<keyword evidence="1" id="KW-0479">Metal-binding</keyword>
<keyword evidence="1" id="KW-0862">Zinc</keyword>
<dbReference type="GO" id="GO:0008270">
    <property type="term" value="F:zinc ion binding"/>
    <property type="evidence" value="ECO:0007669"/>
    <property type="project" value="UniProtKB-KW"/>
</dbReference>
<sequence>MDKITYINRGKKYGTVEVRFTSEEVAKKLSMEPIKAEDIVLLPLYKGKRTSKITMNNIPPEADAEVLVAAVMVGLEEKINILQATVEEEEFWKGQKIIIAIQAEVQTLEEIPETLKISEDERVTVFVEGRKPRCFGCGKKGHVRAECQPQPKPQEAAQPSGKEEAVSSETALVGPGGTTEGVEVTEAAEPTEEEKKSEETKKEEGWPEGLRTDKVRIFP</sequence>
<dbReference type="AlphaFoldDB" id="A0A7E6F240"/>
<feature type="compositionally biased region" description="Basic and acidic residues" evidence="2">
    <location>
        <begin position="193"/>
        <end position="219"/>
    </location>
</feature>
<accession>A0A7E6F240</accession>
<gene>
    <name evidence="5" type="primary">LOC118764671</name>
</gene>
<evidence type="ECO:0000313" key="5">
    <source>
        <dbReference type="RefSeq" id="XP_036361568.1"/>
    </source>
</evidence>
<evidence type="ECO:0000313" key="4">
    <source>
        <dbReference type="Proteomes" id="UP000515154"/>
    </source>
</evidence>
<reference evidence="5" key="1">
    <citation type="submission" date="2025-08" db="UniProtKB">
        <authorList>
            <consortium name="RefSeq"/>
        </authorList>
    </citation>
    <scope>IDENTIFICATION</scope>
</reference>
<feature type="compositionally biased region" description="Low complexity" evidence="2">
    <location>
        <begin position="146"/>
        <end position="159"/>
    </location>
</feature>
<dbReference type="KEGG" id="osn:118764671"/>
<protein>
    <submittedName>
        <fullName evidence="5">Uncharacterized protein LOC118764671</fullName>
    </submittedName>
</protein>
<proteinExistence type="predicted"/>
<dbReference type="Proteomes" id="UP000515154">
    <property type="component" value="Linkage group LG9"/>
</dbReference>
<dbReference type="RefSeq" id="XP_036361568.1">
    <property type="nucleotide sequence ID" value="XM_036505675.1"/>
</dbReference>
<keyword evidence="1" id="KW-0863">Zinc-finger</keyword>
<evidence type="ECO:0000259" key="3">
    <source>
        <dbReference type="PROSITE" id="PS50158"/>
    </source>
</evidence>
<evidence type="ECO:0000256" key="2">
    <source>
        <dbReference type="SAM" id="MobiDB-lite"/>
    </source>
</evidence>
<dbReference type="InterPro" id="IPR001878">
    <property type="entry name" value="Znf_CCHC"/>
</dbReference>
<feature type="domain" description="CCHC-type" evidence="3">
    <location>
        <begin position="133"/>
        <end position="147"/>
    </location>
</feature>